<evidence type="ECO:0000256" key="7">
    <source>
        <dbReference type="ARBA" id="ARBA00022803"/>
    </source>
</evidence>
<evidence type="ECO:0000256" key="2">
    <source>
        <dbReference type="ARBA" id="ARBA00005386"/>
    </source>
</evidence>
<feature type="domain" description="O-GlcNAc transferase C-terminal" evidence="9">
    <location>
        <begin position="467"/>
        <end position="653"/>
    </location>
</feature>
<dbReference type="GO" id="GO:0097363">
    <property type="term" value="F:protein O-acetylglucosaminyltransferase activity"/>
    <property type="evidence" value="ECO:0007669"/>
    <property type="project" value="UniProtKB-EC"/>
</dbReference>
<evidence type="ECO:0000256" key="1">
    <source>
        <dbReference type="ARBA" id="ARBA00004922"/>
    </source>
</evidence>
<dbReference type="Pfam" id="PF14559">
    <property type="entry name" value="TPR_19"/>
    <property type="match status" value="1"/>
</dbReference>
<dbReference type="EMBL" id="SOZD01000004">
    <property type="protein sequence ID" value="TFF21809.1"/>
    <property type="molecule type" value="Genomic_DNA"/>
</dbReference>
<dbReference type="AlphaFoldDB" id="A0A4Y8RGF2"/>
<organism evidence="10 11">
    <name type="scientific">Jiella endophytica</name>
    <dbReference type="NCBI Taxonomy" id="2558362"/>
    <lineage>
        <taxon>Bacteria</taxon>
        <taxon>Pseudomonadati</taxon>
        <taxon>Pseudomonadota</taxon>
        <taxon>Alphaproteobacteria</taxon>
        <taxon>Hyphomicrobiales</taxon>
        <taxon>Aurantimonadaceae</taxon>
        <taxon>Jiella</taxon>
    </lineage>
</organism>
<dbReference type="PROSITE" id="PS50005">
    <property type="entry name" value="TPR"/>
    <property type="match status" value="3"/>
</dbReference>
<accession>A0A4Y8RGF2</accession>
<dbReference type="InterPro" id="IPR011990">
    <property type="entry name" value="TPR-like_helical_dom_sf"/>
</dbReference>
<evidence type="ECO:0000256" key="4">
    <source>
        <dbReference type="ARBA" id="ARBA00022676"/>
    </source>
</evidence>
<keyword evidence="7 8" id="KW-0802">TPR repeat</keyword>
<dbReference type="PANTHER" id="PTHR44998:SF1">
    <property type="entry name" value="UDP-N-ACETYLGLUCOSAMINE--PEPTIDE N-ACETYLGLUCOSAMINYLTRANSFERASE 110 KDA SUBUNIT"/>
    <property type="match status" value="1"/>
</dbReference>
<comment type="caution">
    <text evidence="10">The sequence shown here is derived from an EMBL/GenBank/DDBJ whole genome shotgun (WGS) entry which is preliminary data.</text>
</comment>
<keyword evidence="4" id="KW-0328">Glycosyltransferase</keyword>
<keyword evidence="6" id="KW-0677">Repeat</keyword>
<dbReference type="Gene3D" id="3.40.50.11380">
    <property type="match status" value="1"/>
</dbReference>
<dbReference type="RefSeq" id="WP_134762692.1">
    <property type="nucleotide sequence ID" value="NZ_SOZD01000004.1"/>
</dbReference>
<dbReference type="OrthoDB" id="146908at2"/>
<evidence type="ECO:0000256" key="3">
    <source>
        <dbReference type="ARBA" id="ARBA00011970"/>
    </source>
</evidence>
<gene>
    <name evidence="10" type="ORF">E3C22_14120</name>
</gene>
<keyword evidence="5 10" id="KW-0808">Transferase</keyword>
<feature type="repeat" description="TPR" evidence="8">
    <location>
        <begin position="90"/>
        <end position="123"/>
    </location>
</feature>
<proteinExistence type="inferred from homology"/>
<dbReference type="Gene3D" id="3.40.50.2000">
    <property type="entry name" value="Glycogen Phosphorylase B"/>
    <property type="match status" value="1"/>
</dbReference>
<dbReference type="InterPro" id="IPR019734">
    <property type="entry name" value="TPR_rpt"/>
</dbReference>
<dbReference type="Pfam" id="PF13844">
    <property type="entry name" value="Glyco_transf_41"/>
    <property type="match status" value="2"/>
</dbReference>
<dbReference type="Pfam" id="PF13432">
    <property type="entry name" value="TPR_16"/>
    <property type="match status" value="1"/>
</dbReference>
<evidence type="ECO:0000256" key="6">
    <source>
        <dbReference type="ARBA" id="ARBA00022737"/>
    </source>
</evidence>
<comment type="similarity">
    <text evidence="2">Belongs to the glycosyltransferase 41 family. O-GlcNAc transferase subfamily.</text>
</comment>
<dbReference type="Gene3D" id="1.25.40.10">
    <property type="entry name" value="Tetratricopeptide repeat domain"/>
    <property type="match status" value="2"/>
</dbReference>
<evidence type="ECO:0000259" key="9">
    <source>
        <dbReference type="Pfam" id="PF13844"/>
    </source>
</evidence>
<evidence type="ECO:0000256" key="5">
    <source>
        <dbReference type="ARBA" id="ARBA00022679"/>
    </source>
</evidence>
<evidence type="ECO:0000313" key="11">
    <source>
        <dbReference type="Proteomes" id="UP000298179"/>
    </source>
</evidence>
<protein>
    <recommendedName>
        <fullName evidence="3">protein O-GlcNAc transferase</fullName>
        <ecNumber evidence="3">2.4.1.255</ecNumber>
    </recommendedName>
</protein>
<feature type="repeat" description="TPR" evidence="8">
    <location>
        <begin position="158"/>
        <end position="191"/>
    </location>
</feature>
<dbReference type="InterPro" id="IPR029489">
    <property type="entry name" value="OGT/SEC/SPY_C"/>
</dbReference>
<reference evidence="10 11" key="1">
    <citation type="submission" date="2019-03" db="EMBL/GenBank/DDBJ databases">
        <title>Jiella endophytica sp. nov., a novel endophytic bacterium isolated from root of Ficus microcarpa Linn. f.</title>
        <authorList>
            <person name="Tuo L."/>
        </authorList>
    </citation>
    <scope>NUCLEOTIDE SEQUENCE [LARGE SCALE GENOMIC DNA]</scope>
    <source>
        <strain evidence="10 11">CBS5Q-3</strain>
    </source>
</reference>
<dbReference type="SMART" id="SM00028">
    <property type="entry name" value="TPR"/>
    <property type="match status" value="4"/>
</dbReference>
<keyword evidence="11" id="KW-1185">Reference proteome</keyword>
<comment type="pathway">
    <text evidence="1">Protein modification; protein glycosylation.</text>
</comment>
<dbReference type="EC" id="2.4.1.255" evidence="3"/>
<feature type="domain" description="O-GlcNAc transferase C-terminal" evidence="9">
    <location>
        <begin position="301"/>
        <end position="457"/>
    </location>
</feature>
<feature type="repeat" description="TPR" evidence="8">
    <location>
        <begin position="124"/>
        <end position="157"/>
    </location>
</feature>
<dbReference type="SUPFAM" id="SSF48452">
    <property type="entry name" value="TPR-like"/>
    <property type="match status" value="1"/>
</dbReference>
<dbReference type="Proteomes" id="UP000298179">
    <property type="component" value="Unassembled WGS sequence"/>
</dbReference>
<sequence length="679" mass="72656">MRLSVEKASAQARKLEKRGEFDAAHALYAELLGQYPQNRRVAGALEALIERTGNPPIETLEALEAAYHRRDYAAVIGTGTALAASFPRSVTLWNILGAAALALKEAKAAEASFRQALAIHPQNVDALSNLGVALKAQNRFDEALASYAAAAEFTPNNASILFNLANLLRGAGRQQEAIAAFEKAARARPGDAEARFSIASILQEAGDGPAAVDHAVKALAIDPGHARARALAMHQLCHLCDFERLGAHRAHVETLGLDGQPIEPFALIALDDSPGRFRQRSEAWAGEIAVPSAPLPARSASDGSGRIRLGYFSADFHNHATMYLISQVFAHHDRDRFEIAVYSYGGKEDAAIGPRLRQAAGLYRDVAPLPDTAIVQLARADGLDIAVDLKGYTKGARPGIFAARVAPVQISYLGFPGTMGAPFIDYLVADEVIIPESHAQHYSEAVIRLPHSYQPTDETRAIVQDASSRSDHCLPETGFVFCGFNATYKIQPRDFAVWMRLLSAVGGSVLWLMKSNEWAQANLRAAAKAAGVDPERLVFAPPIGHLPHLSRHRHADLFLDTFTCNAHTTASDALWAGLPLVTRIGEQFAARVAASVLNAAGLPELVTQTDAAYEELALGLATDPARLAAVKAKLAAARSTAPLFDSAGYTRHLEAAFAAAHRRQLAGEAPAPIRIAAGT</sequence>
<name>A0A4Y8RGF2_9HYPH</name>
<dbReference type="PANTHER" id="PTHR44998">
    <property type="match status" value="1"/>
</dbReference>
<evidence type="ECO:0000256" key="8">
    <source>
        <dbReference type="PROSITE-ProRule" id="PRU00339"/>
    </source>
</evidence>
<evidence type="ECO:0000313" key="10">
    <source>
        <dbReference type="EMBL" id="TFF21809.1"/>
    </source>
</evidence>